<dbReference type="Gene3D" id="3.40.50.300">
    <property type="entry name" value="P-loop containing nucleotide triphosphate hydrolases"/>
    <property type="match status" value="1"/>
</dbReference>
<name>A0A424Z412_9EURY</name>
<dbReference type="AlphaFoldDB" id="A0A424Z412"/>
<evidence type="ECO:0000256" key="1">
    <source>
        <dbReference type="ARBA" id="ARBA00023054"/>
    </source>
</evidence>
<evidence type="ECO:0000313" key="4">
    <source>
        <dbReference type="EMBL" id="RQD91171.1"/>
    </source>
</evidence>
<keyword evidence="1 3" id="KW-0175">Coiled coil</keyword>
<dbReference type="EMBL" id="QZAB01000088">
    <property type="protein sequence ID" value="RQD91171.1"/>
    <property type="molecule type" value="Genomic_DNA"/>
</dbReference>
<evidence type="ECO:0000313" key="5">
    <source>
        <dbReference type="Proteomes" id="UP000284763"/>
    </source>
</evidence>
<feature type="coiled-coil region" evidence="3">
    <location>
        <begin position="122"/>
        <end position="213"/>
    </location>
</feature>
<gene>
    <name evidence="4" type="ORF">D5R95_01290</name>
</gene>
<dbReference type="Proteomes" id="UP000284763">
    <property type="component" value="Unassembled WGS sequence"/>
</dbReference>
<dbReference type="InterPro" id="IPR027417">
    <property type="entry name" value="P-loop_NTPase"/>
</dbReference>
<evidence type="ECO:0000256" key="2">
    <source>
        <dbReference type="ARBA" id="ARBA00049666"/>
    </source>
</evidence>
<feature type="coiled-coil region" evidence="3">
    <location>
        <begin position="249"/>
        <end position="365"/>
    </location>
</feature>
<feature type="non-terminal residue" evidence="4">
    <location>
        <position position="1"/>
    </location>
</feature>
<comment type="similarity">
    <text evidence="2">Belongs to the Sph1/Sph2 family.</text>
</comment>
<feature type="non-terminal residue" evidence="4">
    <location>
        <position position="412"/>
    </location>
</feature>
<proteinExistence type="inferred from homology"/>
<dbReference type="PANTHER" id="PTHR32114">
    <property type="entry name" value="ABC TRANSPORTER ABCH.3"/>
    <property type="match status" value="1"/>
</dbReference>
<evidence type="ECO:0008006" key="6">
    <source>
        <dbReference type="Google" id="ProtNLM"/>
    </source>
</evidence>
<evidence type="ECO:0000256" key="3">
    <source>
        <dbReference type="SAM" id="Coils"/>
    </source>
</evidence>
<organism evidence="4 5">
    <name type="scientific">Methanosalsum natronophilum</name>
    <dbReference type="NCBI Taxonomy" id="768733"/>
    <lineage>
        <taxon>Archaea</taxon>
        <taxon>Methanobacteriati</taxon>
        <taxon>Methanobacteriota</taxon>
        <taxon>Stenosarchaea group</taxon>
        <taxon>Methanomicrobia</taxon>
        <taxon>Methanosarcinales</taxon>
        <taxon>Methanosarcinaceae</taxon>
        <taxon>Methanosalsum</taxon>
    </lineage>
</organism>
<sequence length="412" mass="48248">DEDSFRNCVYIRQGEIDILINAAPTERQKMIDDLLQIGKLEEYHSRLKDATTGINRLLRDTNTLLKDRSNEMEQIEETDPYKTLSTLKTQESHIKSELEQSHNMRTKLIDRINVRNAQISDYESYSNDKTELETKIENTKKQKQKIDTEIKELSTSIDSLKQNINELDTSITQLQEKAELQTRPDMENIENILDSQNERITELYTHLKKKENEHSSVSDTINSNIQLKEKYGSDITDIKEQETEHLDEISRISSKMDEYQEKLKLVREKLINNFDKAGMDSITDLEDHVKELNDQLQSLTTSLNDERTKAQSIDYEIRNSENSRKQYVDQLNTLDETIHNIQEQLKETESKIEMRIEELDRTKKDIGLYRNTIRSKLEDIGIDIELPQQFTRIDLNSVLTDLADKRLELAGY</sequence>
<dbReference type="PANTHER" id="PTHR32114:SF2">
    <property type="entry name" value="ABC TRANSPORTER ABCH.3"/>
    <property type="match status" value="1"/>
</dbReference>
<accession>A0A424Z412</accession>
<comment type="caution">
    <text evidence="4">The sequence shown here is derived from an EMBL/GenBank/DDBJ whole genome shotgun (WGS) entry which is preliminary data.</text>
</comment>
<reference evidence="4 5" key="1">
    <citation type="submission" date="2018-08" db="EMBL/GenBank/DDBJ databases">
        <title>The metabolism and importance of syntrophic acetate oxidation coupled to methane or sulfide production in haloalkaline environments.</title>
        <authorList>
            <person name="Timmers P.H.A."/>
            <person name="Vavourakis C.D."/>
            <person name="Sorokin D.Y."/>
            <person name="Sinninghe Damste J.S."/>
            <person name="Muyzer G."/>
            <person name="Stams A.J.M."/>
            <person name="Plugge C.M."/>
        </authorList>
    </citation>
    <scope>NUCLEOTIDE SEQUENCE [LARGE SCALE GENOMIC DNA]</scope>
    <source>
        <strain evidence="4">MSAO_Arc3</strain>
    </source>
</reference>
<protein>
    <recommendedName>
        <fullName evidence="6">Chromosome segregation protein SMC</fullName>
    </recommendedName>
</protein>